<keyword evidence="4" id="KW-1185">Reference proteome</keyword>
<feature type="signal peptide" evidence="2">
    <location>
        <begin position="1"/>
        <end position="19"/>
    </location>
</feature>
<accession>A0AAN8M4Q1</accession>
<dbReference type="AlphaFoldDB" id="A0AAN8M4Q1"/>
<dbReference type="EMBL" id="JAGTTL010000005">
    <property type="protein sequence ID" value="KAK6322589.1"/>
    <property type="molecule type" value="Genomic_DNA"/>
</dbReference>
<sequence length="71" mass="7258">MMLLAGIALLITHSGGGEGEGEGPACLWCTPPPANQCSYDVSSLQLPNGLGRGEGRVMRPPKHDPPSCAAS</sequence>
<feature type="chain" id="PRO_5042849798" description="Secreted protein" evidence="2">
    <location>
        <begin position="20"/>
        <end position="71"/>
    </location>
</feature>
<keyword evidence="2" id="KW-0732">Signal</keyword>
<reference evidence="3 4" key="1">
    <citation type="submission" date="2021-04" db="EMBL/GenBank/DDBJ databases">
        <authorList>
            <person name="De Guttry C."/>
            <person name="Zahm M."/>
            <person name="Klopp C."/>
            <person name="Cabau C."/>
            <person name="Louis A."/>
            <person name="Berthelot C."/>
            <person name="Parey E."/>
            <person name="Roest Crollius H."/>
            <person name="Montfort J."/>
            <person name="Robinson-Rechavi M."/>
            <person name="Bucao C."/>
            <person name="Bouchez O."/>
            <person name="Gislard M."/>
            <person name="Lluch J."/>
            <person name="Milhes M."/>
            <person name="Lampietro C."/>
            <person name="Lopez Roques C."/>
            <person name="Donnadieu C."/>
            <person name="Braasch I."/>
            <person name="Desvignes T."/>
            <person name="Postlethwait J."/>
            <person name="Bobe J."/>
            <person name="Wedekind C."/>
            <person name="Guiguen Y."/>
        </authorList>
    </citation>
    <scope>NUCLEOTIDE SEQUENCE [LARGE SCALE GENOMIC DNA]</scope>
    <source>
        <strain evidence="3">Cs_M1</strain>
        <tissue evidence="3">Blood</tissue>
    </source>
</reference>
<evidence type="ECO:0000256" key="2">
    <source>
        <dbReference type="SAM" id="SignalP"/>
    </source>
</evidence>
<proteinExistence type="predicted"/>
<evidence type="ECO:0008006" key="5">
    <source>
        <dbReference type="Google" id="ProtNLM"/>
    </source>
</evidence>
<gene>
    <name evidence="3" type="ORF">J4Q44_G00073810</name>
</gene>
<feature type="compositionally biased region" description="Basic and acidic residues" evidence="1">
    <location>
        <begin position="53"/>
        <end position="65"/>
    </location>
</feature>
<evidence type="ECO:0000256" key="1">
    <source>
        <dbReference type="SAM" id="MobiDB-lite"/>
    </source>
</evidence>
<comment type="caution">
    <text evidence="3">The sequence shown here is derived from an EMBL/GenBank/DDBJ whole genome shotgun (WGS) entry which is preliminary data.</text>
</comment>
<protein>
    <recommendedName>
        <fullName evidence="5">Secreted protein</fullName>
    </recommendedName>
</protein>
<feature type="region of interest" description="Disordered" evidence="1">
    <location>
        <begin position="49"/>
        <end position="71"/>
    </location>
</feature>
<evidence type="ECO:0000313" key="4">
    <source>
        <dbReference type="Proteomes" id="UP001356427"/>
    </source>
</evidence>
<organism evidence="3 4">
    <name type="scientific">Coregonus suidteri</name>
    <dbReference type="NCBI Taxonomy" id="861788"/>
    <lineage>
        <taxon>Eukaryota</taxon>
        <taxon>Metazoa</taxon>
        <taxon>Chordata</taxon>
        <taxon>Craniata</taxon>
        <taxon>Vertebrata</taxon>
        <taxon>Euteleostomi</taxon>
        <taxon>Actinopterygii</taxon>
        <taxon>Neopterygii</taxon>
        <taxon>Teleostei</taxon>
        <taxon>Protacanthopterygii</taxon>
        <taxon>Salmoniformes</taxon>
        <taxon>Salmonidae</taxon>
        <taxon>Coregoninae</taxon>
        <taxon>Coregonus</taxon>
    </lineage>
</organism>
<dbReference type="Proteomes" id="UP001356427">
    <property type="component" value="Unassembled WGS sequence"/>
</dbReference>
<name>A0AAN8M4Q1_9TELE</name>
<evidence type="ECO:0000313" key="3">
    <source>
        <dbReference type="EMBL" id="KAK6322589.1"/>
    </source>
</evidence>